<feature type="compositionally biased region" description="Basic residues" evidence="1">
    <location>
        <begin position="168"/>
        <end position="181"/>
    </location>
</feature>
<dbReference type="EnsemblPlants" id="evm.model.08.1317">
    <property type="protein sequence ID" value="cds.evm.model.08.1317"/>
    <property type="gene ID" value="evm.TU.08.1317"/>
</dbReference>
<name>A0A803Q8A8_CANSA</name>
<accession>A0A803Q8A8</accession>
<reference evidence="2" key="2">
    <citation type="submission" date="2021-03" db="UniProtKB">
        <authorList>
            <consortium name="EnsemblPlants"/>
        </authorList>
    </citation>
    <scope>IDENTIFICATION</scope>
</reference>
<reference evidence="2" key="1">
    <citation type="submission" date="2018-11" db="EMBL/GenBank/DDBJ databases">
        <authorList>
            <person name="Grassa J C."/>
        </authorList>
    </citation>
    <scope>NUCLEOTIDE SEQUENCE [LARGE SCALE GENOMIC DNA]</scope>
</reference>
<keyword evidence="3" id="KW-1185">Reference proteome</keyword>
<dbReference type="Proteomes" id="UP000596661">
    <property type="component" value="Chromosome 8"/>
</dbReference>
<evidence type="ECO:0000313" key="2">
    <source>
        <dbReference type="EnsemblPlants" id="cds.evm.model.08.1317"/>
    </source>
</evidence>
<dbReference type="EMBL" id="UZAU01000706">
    <property type="status" value="NOT_ANNOTATED_CDS"/>
    <property type="molecule type" value="Genomic_DNA"/>
</dbReference>
<organism evidence="2 3">
    <name type="scientific">Cannabis sativa</name>
    <name type="common">Hemp</name>
    <name type="synonym">Marijuana</name>
    <dbReference type="NCBI Taxonomy" id="3483"/>
    <lineage>
        <taxon>Eukaryota</taxon>
        <taxon>Viridiplantae</taxon>
        <taxon>Streptophyta</taxon>
        <taxon>Embryophyta</taxon>
        <taxon>Tracheophyta</taxon>
        <taxon>Spermatophyta</taxon>
        <taxon>Magnoliopsida</taxon>
        <taxon>eudicotyledons</taxon>
        <taxon>Gunneridae</taxon>
        <taxon>Pentapetalae</taxon>
        <taxon>rosids</taxon>
        <taxon>fabids</taxon>
        <taxon>Rosales</taxon>
        <taxon>Cannabaceae</taxon>
        <taxon>Cannabis</taxon>
    </lineage>
</organism>
<evidence type="ECO:0000256" key="1">
    <source>
        <dbReference type="SAM" id="MobiDB-lite"/>
    </source>
</evidence>
<dbReference type="AlphaFoldDB" id="A0A803Q8A8"/>
<evidence type="ECO:0000313" key="3">
    <source>
        <dbReference type="Proteomes" id="UP000596661"/>
    </source>
</evidence>
<proteinExistence type="predicted"/>
<protein>
    <submittedName>
        <fullName evidence="2">Uncharacterized protein</fullName>
    </submittedName>
</protein>
<sequence length="257" mass="27553">MTGQLENDAVTGIGRGKEVMGDNNIQKLKGKLYMDSDVGHTNKEMGSLQSPHIFEAGQSSIGLEKIGPNSLSNHSRGEAFRGVFDSQLTKSIAGNDKGVRCREEEDCMVEFDIEDEREGRKWKCGRKGATTDGGAAPVEGDTMVEMVDTGRFIMGCGKEVQGDGHHGKETRKRVSIKNKARAKAKMGGSQVACILSEKKKMEAGAVGLPEVGVLDGNEGNRGCDSNSEVGISNCLDLPSSFTEIEAASLVNQGRREQ</sequence>
<feature type="region of interest" description="Disordered" evidence="1">
    <location>
        <begin position="159"/>
        <end position="181"/>
    </location>
</feature>
<dbReference type="Gramene" id="evm.model.08.1317">
    <property type="protein sequence ID" value="cds.evm.model.08.1317"/>
    <property type="gene ID" value="evm.TU.08.1317"/>
</dbReference>